<reference evidence="1" key="1">
    <citation type="submission" date="2013-07" db="EMBL/GenBank/DDBJ databases">
        <title>Sub-species coevolution in mutualistic symbiosis.</title>
        <authorList>
            <person name="Murfin K."/>
            <person name="Klassen J."/>
            <person name="Lee M."/>
            <person name="Forst S."/>
            <person name="Stock P."/>
            <person name="Goodrich-Blair H."/>
        </authorList>
    </citation>
    <scope>NUCLEOTIDE SEQUENCE [LARGE SCALE GENOMIC DNA]</scope>
    <source>
        <strain evidence="1">Oregonense</strain>
    </source>
</reference>
<dbReference type="HOGENOM" id="CLU_923359_0_0_6"/>
<name>A0A077P501_XENBV</name>
<evidence type="ECO:0000313" key="2">
    <source>
        <dbReference type="Proteomes" id="UP000028483"/>
    </source>
</evidence>
<accession>A0A077P501</accession>
<proteinExistence type="predicted"/>
<comment type="caution">
    <text evidence="1">The sequence shown here is derived from an EMBL/GenBank/DDBJ whole genome shotgun (WGS) entry which is preliminary data.</text>
</comment>
<dbReference type="InterPro" id="IPR041160">
    <property type="entry name" value="LD_cluster2"/>
</dbReference>
<organism evidence="1 2">
    <name type="scientific">Xenorhabdus bovienii str. oregonense</name>
    <dbReference type="NCBI Taxonomy" id="1398202"/>
    <lineage>
        <taxon>Bacteria</taxon>
        <taxon>Pseudomonadati</taxon>
        <taxon>Pseudomonadota</taxon>
        <taxon>Gammaproteobacteria</taxon>
        <taxon>Enterobacterales</taxon>
        <taxon>Morganellaceae</taxon>
        <taxon>Xenorhabdus</taxon>
    </lineage>
</organism>
<gene>
    <name evidence="1" type="ORF">XBO1_1510020</name>
</gene>
<dbReference type="Pfam" id="PF18163">
    <property type="entry name" value="LD_cluster2"/>
    <property type="match status" value="1"/>
</dbReference>
<protein>
    <submittedName>
        <fullName evidence="1">Uncharacterized protein</fullName>
    </submittedName>
</protein>
<dbReference type="EMBL" id="CBSX010000059">
    <property type="protein sequence ID" value="CDH04891.1"/>
    <property type="molecule type" value="Genomic_DNA"/>
</dbReference>
<dbReference type="Proteomes" id="UP000028483">
    <property type="component" value="Unassembled WGS sequence"/>
</dbReference>
<evidence type="ECO:0000313" key="1">
    <source>
        <dbReference type="EMBL" id="CDH04891.1"/>
    </source>
</evidence>
<dbReference type="RefSeq" id="WP_038255231.1">
    <property type="nucleotide sequence ID" value="NZ_CAWLUU010000131.1"/>
</dbReference>
<sequence length="276" mass="30733">MTYRETLSQQVIAISTSDSPDMPVLGLSEQHLSDAMTEIARHLLALGSRIVYGGDLRVNGFTELLFELVSRHCSRDADEGDKRPSVLNYQAWPVHMQKETNELVKLEKDLEGIAKLVLFDQAGIQLPLSERQHYAPLVPSEDDWGRGLTAMRQTMLKDTHARIILGGRVEGYKGTMPGIAEEAMLSLRAKQPLYVMGGFGGCARDIAETINLIPPFGTVKRSWVGRNIFDDFTCHHLNNGLTLQENVVLAKTPHVDQAIAMILRGLFRVVKGNEEK</sequence>
<dbReference type="AlphaFoldDB" id="A0A077P501"/>